<keyword evidence="2" id="KW-0238">DNA-binding</keyword>
<dbReference type="InterPro" id="IPR018060">
    <property type="entry name" value="HTH_AraC"/>
</dbReference>
<keyword evidence="3" id="KW-0804">Transcription</keyword>
<dbReference type="SMART" id="SM00342">
    <property type="entry name" value="HTH_ARAC"/>
    <property type="match status" value="1"/>
</dbReference>
<dbReference type="AlphaFoldDB" id="A0A4P6JZE2"/>
<protein>
    <submittedName>
        <fullName evidence="5">AraC family transcriptional regulator</fullName>
    </submittedName>
</protein>
<feature type="domain" description="HTH araC/xylS-type" evidence="4">
    <location>
        <begin position="175"/>
        <end position="276"/>
    </location>
</feature>
<dbReference type="Pfam" id="PF20240">
    <property type="entry name" value="DUF6597"/>
    <property type="match status" value="1"/>
</dbReference>
<dbReference type="Pfam" id="PF12833">
    <property type="entry name" value="HTH_18"/>
    <property type="match status" value="1"/>
</dbReference>
<dbReference type="EMBL" id="CP035758">
    <property type="protein sequence ID" value="QBD80975.1"/>
    <property type="molecule type" value="Genomic_DNA"/>
</dbReference>
<dbReference type="RefSeq" id="WP_129892037.1">
    <property type="nucleotide sequence ID" value="NZ_CP035758.1"/>
</dbReference>
<dbReference type="InterPro" id="IPR050204">
    <property type="entry name" value="AraC_XylS_family_regulators"/>
</dbReference>
<evidence type="ECO:0000313" key="6">
    <source>
        <dbReference type="Proteomes" id="UP000290365"/>
    </source>
</evidence>
<reference evidence="5 6" key="1">
    <citation type="submission" date="2019-01" db="EMBL/GenBank/DDBJ databases">
        <title>Ktedonosporobacter rubrisoli SCAWS-G2.</title>
        <authorList>
            <person name="Huang Y."/>
            <person name="Yan B."/>
        </authorList>
    </citation>
    <scope>NUCLEOTIDE SEQUENCE [LARGE SCALE GENOMIC DNA]</scope>
    <source>
        <strain evidence="5 6">SCAWS-G2</strain>
    </source>
</reference>
<keyword evidence="6" id="KW-1185">Reference proteome</keyword>
<dbReference type="InterPro" id="IPR009057">
    <property type="entry name" value="Homeodomain-like_sf"/>
</dbReference>
<dbReference type="InterPro" id="IPR046532">
    <property type="entry name" value="DUF6597"/>
</dbReference>
<evidence type="ECO:0000256" key="1">
    <source>
        <dbReference type="ARBA" id="ARBA00023015"/>
    </source>
</evidence>
<name>A0A4P6JZE2_KTERU</name>
<gene>
    <name evidence="5" type="ORF">EPA93_35410</name>
</gene>
<dbReference type="PANTHER" id="PTHR46796">
    <property type="entry name" value="HTH-TYPE TRANSCRIPTIONAL ACTIVATOR RHAS-RELATED"/>
    <property type="match status" value="1"/>
</dbReference>
<organism evidence="5 6">
    <name type="scientific">Ktedonosporobacter rubrisoli</name>
    <dbReference type="NCBI Taxonomy" id="2509675"/>
    <lineage>
        <taxon>Bacteria</taxon>
        <taxon>Bacillati</taxon>
        <taxon>Chloroflexota</taxon>
        <taxon>Ktedonobacteria</taxon>
        <taxon>Ktedonobacterales</taxon>
        <taxon>Ktedonosporobacteraceae</taxon>
        <taxon>Ktedonosporobacter</taxon>
    </lineage>
</organism>
<evidence type="ECO:0000256" key="3">
    <source>
        <dbReference type="ARBA" id="ARBA00023163"/>
    </source>
</evidence>
<sequence>MSESYARLDPVLQPASPMTRCRLLNIKYDERKIDLARYAPSADLAFFVAHYWFVSWDLRGQEPYSVENLPYPCVHLTVEPDEARLTGVWRGKSRTVLTNAGRVFGIQFKPGGFYPFIKRPVSHYTGRSSELSTIFGPAATELKLAIQAQDEQVQAIKLAEHFLSARLPEPDERVELVQQIIDSIILERALTSVEDVVRHFNLSTRTLQRLFSDYVGISPKWVIKRYRLHEAAERVAAGEVQNWSKLALELGYFDQAHFIKDFKAIVGHAPAHYSRAIS</sequence>
<dbReference type="KEGG" id="kbs:EPA93_35410"/>
<dbReference type="OrthoDB" id="323290at2"/>
<evidence type="ECO:0000313" key="5">
    <source>
        <dbReference type="EMBL" id="QBD80975.1"/>
    </source>
</evidence>
<dbReference type="GO" id="GO:0003700">
    <property type="term" value="F:DNA-binding transcription factor activity"/>
    <property type="evidence" value="ECO:0007669"/>
    <property type="project" value="InterPro"/>
</dbReference>
<accession>A0A4P6JZE2</accession>
<dbReference type="Gene3D" id="1.10.10.60">
    <property type="entry name" value="Homeodomain-like"/>
    <property type="match status" value="1"/>
</dbReference>
<evidence type="ECO:0000256" key="2">
    <source>
        <dbReference type="ARBA" id="ARBA00023125"/>
    </source>
</evidence>
<dbReference type="SUPFAM" id="SSF46689">
    <property type="entry name" value="Homeodomain-like"/>
    <property type="match status" value="1"/>
</dbReference>
<dbReference type="PROSITE" id="PS01124">
    <property type="entry name" value="HTH_ARAC_FAMILY_2"/>
    <property type="match status" value="1"/>
</dbReference>
<dbReference type="GO" id="GO:0043565">
    <property type="term" value="F:sequence-specific DNA binding"/>
    <property type="evidence" value="ECO:0007669"/>
    <property type="project" value="InterPro"/>
</dbReference>
<dbReference type="Proteomes" id="UP000290365">
    <property type="component" value="Chromosome"/>
</dbReference>
<keyword evidence="1" id="KW-0805">Transcription regulation</keyword>
<proteinExistence type="predicted"/>
<evidence type="ECO:0000259" key="4">
    <source>
        <dbReference type="PROSITE" id="PS01124"/>
    </source>
</evidence>